<evidence type="ECO:0000256" key="2">
    <source>
        <dbReference type="ARBA" id="ARBA00022475"/>
    </source>
</evidence>
<evidence type="ECO:0000313" key="11">
    <source>
        <dbReference type="Proteomes" id="UP000190827"/>
    </source>
</evidence>
<name>A0ABY1LH83_9MICO</name>
<feature type="domain" description="Pycsar effector protein" evidence="9">
    <location>
        <begin position="2"/>
        <end position="148"/>
    </location>
</feature>
<accession>A0ABY1LH83</accession>
<evidence type="ECO:0000256" key="8">
    <source>
        <dbReference type="SAM" id="Phobius"/>
    </source>
</evidence>
<keyword evidence="3 8" id="KW-0812">Transmembrane</keyword>
<evidence type="ECO:0000256" key="7">
    <source>
        <dbReference type="ARBA" id="ARBA00023136"/>
    </source>
</evidence>
<organism evidence="10 11">
    <name type="scientific">Plantibacter cousiniae</name>
    <name type="common">nom. nud.</name>
    <dbReference type="NCBI Taxonomy" id="199709"/>
    <lineage>
        <taxon>Bacteria</taxon>
        <taxon>Bacillati</taxon>
        <taxon>Actinomycetota</taxon>
        <taxon>Actinomycetes</taxon>
        <taxon>Micrococcales</taxon>
        <taxon>Microbacteriaceae</taxon>
        <taxon>Plantibacter</taxon>
    </lineage>
</organism>
<feature type="transmembrane region" description="Helical" evidence="8">
    <location>
        <begin position="38"/>
        <end position="59"/>
    </location>
</feature>
<keyword evidence="6" id="KW-0051">Antiviral defense</keyword>
<evidence type="ECO:0000256" key="6">
    <source>
        <dbReference type="ARBA" id="ARBA00023118"/>
    </source>
</evidence>
<evidence type="ECO:0000256" key="1">
    <source>
        <dbReference type="ARBA" id="ARBA00004236"/>
    </source>
</evidence>
<keyword evidence="7 8" id="KW-0472">Membrane</keyword>
<protein>
    <recommendedName>
        <fullName evidence="9">Pycsar effector protein domain-containing protein</fullName>
    </recommendedName>
</protein>
<evidence type="ECO:0000313" key="10">
    <source>
        <dbReference type="EMBL" id="SKC40400.1"/>
    </source>
</evidence>
<dbReference type="InterPro" id="IPR043760">
    <property type="entry name" value="PycTM_dom"/>
</dbReference>
<dbReference type="EMBL" id="FUZO01000001">
    <property type="protein sequence ID" value="SKC40400.1"/>
    <property type="molecule type" value="Genomic_DNA"/>
</dbReference>
<keyword evidence="5 8" id="KW-1133">Transmembrane helix</keyword>
<proteinExistence type="predicted"/>
<dbReference type="Pfam" id="PF18967">
    <property type="entry name" value="PycTM"/>
    <property type="match status" value="1"/>
</dbReference>
<evidence type="ECO:0000256" key="4">
    <source>
        <dbReference type="ARBA" id="ARBA00022741"/>
    </source>
</evidence>
<feature type="transmembrane region" description="Helical" evidence="8">
    <location>
        <begin position="129"/>
        <end position="150"/>
    </location>
</feature>
<evidence type="ECO:0000259" key="9">
    <source>
        <dbReference type="Pfam" id="PF18967"/>
    </source>
</evidence>
<keyword evidence="11" id="KW-1185">Reference proteome</keyword>
<gene>
    <name evidence="10" type="ORF">SAMN06295973_0607</name>
</gene>
<keyword evidence="2" id="KW-1003">Cell membrane</keyword>
<comment type="caution">
    <text evidence="10">The sequence shown here is derived from an EMBL/GenBank/DDBJ whole genome shotgun (WGS) entry which is preliminary data.</text>
</comment>
<evidence type="ECO:0000256" key="3">
    <source>
        <dbReference type="ARBA" id="ARBA00022692"/>
    </source>
</evidence>
<sequence>MRHSDAKAGVTLAFTGALGAMLFNLVKEASHRSVLFDVCVVLGCILLLVTASFCARTLIPRVDDRDADPETINRLFFASISRHFDGERLRYAQVLSTLTSDPQELVNDLAHQIHANAKIATVKASYAKWAIRSALASGASVAAVALIIGLSSF</sequence>
<reference evidence="10 11" key="1">
    <citation type="submission" date="2017-02" db="EMBL/GenBank/DDBJ databases">
        <authorList>
            <person name="Varghese N."/>
            <person name="Submissions S."/>
        </authorList>
    </citation>
    <scope>NUCLEOTIDE SEQUENCE [LARGE SCALE GENOMIC DNA]</scope>
    <source>
        <strain evidence="10 11">VKM Ac-1787</strain>
    </source>
</reference>
<dbReference type="Proteomes" id="UP000190827">
    <property type="component" value="Unassembled WGS sequence"/>
</dbReference>
<keyword evidence="4" id="KW-0547">Nucleotide-binding</keyword>
<evidence type="ECO:0000256" key="5">
    <source>
        <dbReference type="ARBA" id="ARBA00022989"/>
    </source>
</evidence>
<comment type="subcellular location">
    <subcellularLocation>
        <location evidence="1">Cell membrane</location>
    </subcellularLocation>
</comment>